<reference evidence="2" key="1">
    <citation type="journal article" date="2021" name="Nat. Commun.">
        <title>Genetic determinants of endophytism in the Arabidopsis root mycobiome.</title>
        <authorList>
            <person name="Mesny F."/>
            <person name="Miyauchi S."/>
            <person name="Thiergart T."/>
            <person name="Pickel B."/>
            <person name="Atanasova L."/>
            <person name="Karlsson M."/>
            <person name="Huettel B."/>
            <person name="Barry K.W."/>
            <person name="Haridas S."/>
            <person name="Chen C."/>
            <person name="Bauer D."/>
            <person name="Andreopoulos W."/>
            <person name="Pangilinan J."/>
            <person name="LaButti K."/>
            <person name="Riley R."/>
            <person name="Lipzen A."/>
            <person name="Clum A."/>
            <person name="Drula E."/>
            <person name="Henrissat B."/>
            <person name="Kohler A."/>
            <person name="Grigoriev I.V."/>
            <person name="Martin F.M."/>
            <person name="Hacquard S."/>
        </authorList>
    </citation>
    <scope>NUCLEOTIDE SEQUENCE</scope>
    <source>
        <strain evidence="2">MPI-CAGE-CH-0235</strain>
    </source>
</reference>
<gene>
    <name evidence="2" type="ORF">B0I35DRAFT_452053</name>
</gene>
<organism evidence="2 3">
    <name type="scientific">Stachybotrys elegans</name>
    <dbReference type="NCBI Taxonomy" id="80388"/>
    <lineage>
        <taxon>Eukaryota</taxon>
        <taxon>Fungi</taxon>
        <taxon>Dikarya</taxon>
        <taxon>Ascomycota</taxon>
        <taxon>Pezizomycotina</taxon>
        <taxon>Sordariomycetes</taxon>
        <taxon>Hypocreomycetidae</taxon>
        <taxon>Hypocreales</taxon>
        <taxon>Stachybotryaceae</taxon>
        <taxon>Stachybotrys</taxon>
    </lineage>
</organism>
<dbReference type="Proteomes" id="UP000813444">
    <property type="component" value="Unassembled WGS sequence"/>
</dbReference>
<comment type="caution">
    <text evidence="2">The sequence shown here is derived from an EMBL/GenBank/DDBJ whole genome shotgun (WGS) entry which is preliminary data.</text>
</comment>
<keyword evidence="3" id="KW-1185">Reference proteome</keyword>
<protein>
    <recommendedName>
        <fullName evidence="4">NAD(P)-binding protein</fullName>
    </recommendedName>
</protein>
<evidence type="ECO:0008006" key="4">
    <source>
        <dbReference type="Google" id="ProtNLM"/>
    </source>
</evidence>
<dbReference type="SUPFAM" id="SSF51735">
    <property type="entry name" value="NAD(P)-binding Rossmann-fold domains"/>
    <property type="match status" value="1"/>
</dbReference>
<evidence type="ECO:0000313" key="3">
    <source>
        <dbReference type="Proteomes" id="UP000813444"/>
    </source>
</evidence>
<dbReference type="OrthoDB" id="542013at2759"/>
<dbReference type="GO" id="GO:0016491">
    <property type="term" value="F:oxidoreductase activity"/>
    <property type="evidence" value="ECO:0007669"/>
    <property type="project" value="UniProtKB-KW"/>
</dbReference>
<dbReference type="InterPro" id="IPR002347">
    <property type="entry name" value="SDR_fam"/>
</dbReference>
<evidence type="ECO:0000313" key="2">
    <source>
        <dbReference type="EMBL" id="KAH7313644.1"/>
    </source>
</evidence>
<keyword evidence="1" id="KW-0560">Oxidoreductase</keyword>
<dbReference type="InterPro" id="IPR036291">
    <property type="entry name" value="NAD(P)-bd_dom_sf"/>
</dbReference>
<evidence type="ECO:0000256" key="1">
    <source>
        <dbReference type="ARBA" id="ARBA00023002"/>
    </source>
</evidence>
<dbReference type="AlphaFoldDB" id="A0A8K0SNV1"/>
<dbReference type="PANTHER" id="PTHR43157">
    <property type="entry name" value="PHOSPHATIDYLINOSITOL-GLYCAN BIOSYNTHESIS CLASS F PROTEIN-RELATED"/>
    <property type="match status" value="1"/>
</dbReference>
<dbReference type="EMBL" id="JAGPNK010000009">
    <property type="protein sequence ID" value="KAH7313644.1"/>
    <property type="molecule type" value="Genomic_DNA"/>
</dbReference>
<proteinExistence type="predicted"/>
<name>A0A8K0SNV1_9HYPO</name>
<dbReference type="Gene3D" id="3.40.50.720">
    <property type="entry name" value="NAD(P)-binding Rossmann-like Domain"/>
    <property type="match status" value="1"/>
</dbReference>
<dbReference type="PANTHER" id="PTHR43157:SF31">
    <property type="entry name" value="PHOSPHATIDYLINOSITOL-GLYCAN BIOSYNTHESIS CLASS F PROTEIN"/>
    <property type="match status" value="1"/>
</dbReference>
<accession>A0A8K0SNV1</accession>
<sequence length="332" mass="35727">MDVMLKISVEQLTKVPMLASESTCSGKTYIVTGSNTGLGLETARHLVNFTAARVILAVRNLAAGEKAKQDIEKSTGRQGVVEVWQLDMASYASIQAFAKKASAEVERIDGFVANAGVMVDKWQLVEGMEITIFVNVIGTVFLAALMLPQLVASGRKYDTHPTFAFVGSALSYSAKGEVDKSRTGGFFNGFNDQKRASLAQRYSLSKLVEECAARQFAALCLVEQTGVVMNIVAPGMCWTGLGRDTGSVTKAVLAGLRATGARTPEVGSRVIVSGLVMGDESHGKLISGSKIKEHWQPTWFSNAEGQQLQKDIWKELVDILETVQPGCISQLS</sequence>
<dbReference type="PRINTS" id="PR00081">
    <property type="entry name" value="GDHRDH"/>
</dbReference>
<dbReference type="Pfam" id="PF00106">
    <property type="entry name" value="adh_short"/>
    <property type="match status" value="1"/>
</dbReference>